<reference evidence="5" key="2">
    <citation type="submission" date="2025-08" db="UniProtKB">
        <authorList>
            <consortium name="Ensembl"/>
        </authorList>
    </citation>
    <scope>IDENTIFICATION</scope>
</reference>
<evidence type="ECO:0000256" key="2">
    <source>
        <dbReference type="SAM" id="MobiDB-lite"/>
    </source>
</evidence>
<dbReference type="InterPro" id="IPR036048">
    <property type="entry name" value="Interleukin_8-like_sf"/>
</dbReference>
<feature type="region of interest" description="Disordered" evidence="2">
    <location>
        <begin position="90"/>
        <end position="112"/>
    </location>
</feature>
<dbReference type="AlphaFoldDB" id="A0A8C9V1A7"/>
<organism evidence="5 6">
    <name type="scientific">Scleropages formosus</name>
    <name type="common">Asian bonytongue</name>
    <name type="synonym">Osteoglossum formosum</name>
    <dbReference type="NCBI Taxonomy" id="113540"/>
    <lineage>
        <taxon>Eukaryota</taxon>
        <taxon>Metazoa</taxon>
        <taxon>Chordata</taxon>
        <taxon>Craniata</taxon>
        <taxon>Vertebrata</taxon>
        <taxon>Euteleostomi</taxon>
        <taxon>Actinopterygii</taxon>
        <taxon>Neopterygii</taxon>
        <taxon>Teleostei</taxon>
        <taxon>Osteoglossocephala</taxon>
        <taxon>Osteoglossomorpha</taxon>
        <taxon>Osteoglossiformes</taxon>
        <taxon>Osteoglossidae</taxon>
        <taxon>Scleropages</taxon>
    </lineage>
</organism>
<feature type="domain" description="Chemokine interleukin-8-like" evidence="4">
    <location>
        <begin position="31"/>
        <end position="81"/>
    </location>
</feature>
<accession>A0A8C9V1A7</accession>
<dbReference type="Gene3D" id="2.40.50.40">
    <property type="match status" value="1"/>
</dbReference>
<sequence>MTLTGRLTSCLLMLAIISIAVFVTGAEKVHSCCTQVSTKRITVPILGYKIQKWNPPCVKAVIFETEDGPKCSHWKEDWVFEKVMQLEKARRSQATTSSPTGRAMTPKPSVPL</sequence>
<feature type="signal peptide" evidence="3">
    <location>
        <begin position="1"/>
        <end position="26"/>
    </location>
</feature>
<evidence type="ECO:0000256" key="1">
    <source>
        <dbReference type="ARBA" id="ARBA00022514"/>
    </source>
</evidence>
<dbReference type="Ensembl" id="ENSSFOT00015011846.2">
    <property type="protein sequence ID" value="ENSSFOP00015011695.1"/>
    <property type="gene ID" value="ENSSFOG00015007540.2"/>
</dbReference>
<keyword evidence="1" id="KW-0202">Cytokine</keyword>
<dbReference type="Proteomes" id="UP000694397">
    <property type="component" value="Chromosome 3"/>
</dbReference>
<evidence type="ECO:0000256" key="3">
    <source>
        <dbReference type="SAM" id="SignalP"/>
    </source>
</evidence>
<name>A0A8C9V1A7_SCLFO</name>
<dbReference type="GO" id="GO:0005615">
    <property type="term" value="C:extracellular space"/>
    <property type="evidence" value="ECO:0007669"/>
    <property type="project" value="UniProtKB-KW"/>
</dbReference>
<evidence type="ECO:0000313" key="5">
    <source>
        <dbReference type="Ensembl" id="ENSSFOP00015011695.1"/>
    </source>
</evidence>
<dbReference type="GO" id="GO:0008009">
    <property type="term" value="F:chemokine activity"/>
    <property type="evidence" value="ECO:0007669"/>
    <property type="project" value="InterPro"/>
</dbReference>
<reference evidence="5 6" key="1">
    <citation type="submission" date="2019-04" db="EMBL/GenBank/DDBJ databases">
        <authorList>
            <consortium name="Wellcome Sanger Institute Data Sharing"/>
        </authorList>
    </citation>
    <scope>NUCLEOTIDE SEQUENCE [LARGE SCALE GENOMIC DNA]</scope>
</reference>
<dbReference type="OrthoDB" id="8457630at2759"/>
<evidence type="ECO:0000313" key="6">
    <source>
        <dbReference type="Proteomes" id="UP000694397"/>
    </source>
</evidence>
<dbReference type="GO" id="GO:0006955">
    <property type="term" value="P:immune response"/>
    <property type="evidence" value="ECO:0007669"/>
    <property type="project" value="InterPro"/>
</dbReference>
<reference evidence="5" key="3">
    <citation type="submission" date="2025-09" db="UniProtKB">
        <authorList>
            <consortium name="Ensembl"/>
        </authorList>
    </citation>
    <scope>IDENTIFICATION</scope>
</reference>
<dbReference type="GeneTree" id="ENSGT00990000205697"/>
<keyword evidence="3" id="KW-0732">Signal</keyword>
<keyword evidence="6" id="KW-1185">Reference proteome</keyword>
<evidence type="ECO:0000259" key="4">
    <source>
        <dbReference type="Pfam" id="PF00048"/>
    </source>
</evidence>
<dbReference type="InterPro" id="IPR001811">
    <property type="entry name" value="Chemokine_IL8-like_dom"/>
</dbReference>
<protein>
    <recommendedName>
        <fullName evidence="4">Chemokine interleukin-8-like domain-containing protein</fullName>
    </recommendedName>
</protein>
<dbReference type="SUPFAM" id="SSF54117">
    <property type="entry name" value="Interleukin 8-like chemokines"/>
    <property type="match status" value="1"/>
</dbReference>
<feature type="chain" id="PRO_5034919403" description="Chemokine interleukin-8-like domain-containing protein" evidence="3">
    <location>
        <begin position="27"/>
        <end position="112"/>
    </location>
</feature>
<dbReference type="Pfam" id="PF00048">
    <property type="entry name" value="IL8"/>
    <property type="match status" value="1"/>
</dbReference>
<proteinExistence type="predicted"/>